<feature type="compositionally biased region" description="Low complexity" evidence="6">
    <location>
        <begin position="702"/>
        <end position="722"/>
    </location>
</feature>
<dbReference type="PANTHER" id="PTHR23274">
    <property type="entry name" value="DNA HELICASE-RELATED"/>
    <property type="match status" value="1"/>
</dbReference>
<dbReference type="InterPro" id="IPR012340">
    <property type="entry name" value="NA-bd_OB-fold"/>
</dbReference>
<dbReference type="InterPro" id="IPR049163">
    <property type="entry name" value="Pif1-like_2B_dom"/>
</dbReference>
<dbReference type="CDD" id="cd04476">
    <property type="entry name" value="RPA1_DBD_C"/>
    <property type="match status" value="1"/>
</dbReference>
<feature type="region of interest" description="Disordered" evidence="6">
    <location>
        <begin position="696"/>
        <end position="722"/>
    </location>
</feature>
<evidence type="ECO:0000259" key="7">
    <source>
        <dbReference type="Pfam" id="PF08646"/>
    </source>
</evidence>
<evidence type="ECO:0000256" key="3">
    <source>
        <dbReference type="ARBA" id="ARBA00022771"/>
    </source>
</evidence>
<keyword evidence="3" id="KW-0863">Zinc-finger</keyword>
<protein>
    <submittedName>
        <fullName evidence="10">Uncharacterized protein</fullName>
    </submittedName>
</protein>
<accession>A0A2K2AZI8</accession>
<gene>
    <name evidence="10" type="ORF">POPTR_003G004400</name>
</gene>
<dbReference type="InterPro" id="IPR027417">
    <property type="entry name" value="P-loop_NTPase"/>
</dbReference>
<dbReference type="GO" id="GO:0008270">
    <property type="term" value="F:zinc ion binding"/>
    <property type="evidence" value="ECO:0007669"/>
    <property type="project" value="UniProtKB-KW"/>
</dbReference>
<sequence>MRLSSNGLSNDQKKELAIFANWILAIGDGTQHDALFPDDSDASMIKIPQDLLLEPGSNPILAIVSALYPSIRDINIDPCYFRERAIVTPRNATVSEINDFILNMLPGMKRIYLSTDTVCKTSSDGDNAEILYPVEFINQLEFNGVPSHTISLRIGTPIMLLRNLNLSAGLCNGTSLIVTQLAERVIEAQIITGSFIGNRVFIPRIVFPINDAKCPFTIKRRQFPIRPCYAMTINKSQGQSLKVVGVFLKDQVFTHGQLYVALSRVTSRQGLKIITCDAEGNHSFYVKNIVTMALPIKQIKKYNFYPSLRARACRVWIAKFNGQPSNFNCVFVDNQFERFYDAFTANYTNSPWKSQLQFHTRATVYQGGVIQALAKTRDLLTFAATIIEGNHYEIKGFYTYENRVVNTVTVHDAVIDLKSNTKITGIEAITPHVPRYYFNFIDYAHILTKSKGSRILTDVLGRLKALQPLEQVMVCGQTLENKREFMLENIRGEELHITLWGDSARDFDELALHNLPSPVIIAFTGFRVTEFKEEQIKENRRTIHEILCMNPYEHKHLRFTCQALIVDFDFPNGWWYPSCPKCNKKLSGGENNYTCMDHDAITSLPVPWFRLECIVTDGEDVTNFLIFGKTAENFFGSSAHHYVYDKKFIDPSVLPPAMAAKLNKSMIFQLRFGAFRSITNRCEVIITNIFDDTTNKSIHPLETPTPEPKSSATSKTSTPLSSMKQVLIAPSTPQNTVTQLRIAPNSLETPLQNISPNKETSINSEARRALDFEAATQQLSHEDEHDKAIEVQGNMGNIATSETFDHSLPPLKKQRTTSSSSSKV</sequence>
<keyword evidence="5" id="KW-0238">DNA-binding</keyword>
<evidence type="ECO:0000256" key="4">
    <source>
        <dbReference type="ARBA" id="ARBA00022833"/>
    </source>
</evidence>
<dbReference type="Gene3D" id="2.40.50.140">
    <property type="entry name" value="Nucleic acid-binding proteins"/>
    <property type="match status" value="2"/>
</dbReference>
<dbReference type="Gene3D" id="3.40.50.300">
    <property type="entry name" value="P-loop containing nucleotide triphosphate hydrolases"/>
    <property type="match status" value="1"/>
</dbReference>
<dbReference type="Pfam" id="PF21530">
    <property type="entry name" value="Pif1_2B_dom"/>
    <property type="match status" value="1"/>
</dbReference>
<feature type="domain" description="Replication protein A OB" evidence="8">
    <location>
        <begin position="456"/>
        <end position="536"/>
    </location>
</feature>
<dbReference type="PANTHER" id="PTHR23274:SF53">
    <property type="entry name" value="ATP-DEPENDENT DNA HELICASE"/>
    <property type="match status" value="1"/>
</dbReference>
<feature type="region of interest" description="Disordered" evidence="6">
    <location>
        <begin position="796"/>
        <end position="824"/>
    </location>
</feature>
<keyword evidence="4" id="KW-0862">Zinc</keyword>
<dbReference type="Pfam" id="PF16900">
    <property type="entry name" value="REPA_OB_2"/>
    <property type="match status" value="1"/>
</dbReference>
<keyword evidence="11" id="KW-1185">Reference proteome</keyword>
<dbReference type="SUPFAM" id="SSF52540">
    <property type="entry name" value="P-loop containing nucleoside triphosphate hydrolases"/>
    <property type="match status" value="1"/>
</dbReference>
<evidence type="ECO:0000259" key="9">
    <source>
        <dbReference type="Pfam" id="PF21530"/>
    </source>
</evidence>
<evidence type="ECO:0000256" key="5">
    <source>
        <dbReference type="ARBA" id="ARBA00023125"/>
    </source>
</evidence>
<dbReference type="Proteomes" id="UP000006729">
    <property type="component" value="Chromosome 3"/>
</dbReference>
<dbReference type="InParanoid" id="A0A2K2AZI8"/>
<evidence type="ECO:0000256" key="6">
    <source>
        <dbReference type="SAM" id="MobiDB-lite"/>
    </source>
</evidence>
<dbReference type="SUPFAM" id="SSF50249">
    <property type="entry name" value="Nucleic acid-binding proteins"/>
    <property type="match status" value="2"/>
</dbReference>
<evidence type="ECO:0000256" key="2">
    <source>
        <dbReference type="ARBA" id="ARBA00022723"/>
    </source>
</evidence>
<dbReference type="GO" id="GO:0003677">
    <property type="term" value="F:DNA binding"/>
    <property type="evidence" value="ECO:0007669"/>
    <property type="project" value="UniProtKB-KW"/>
</dbReference>
<dbReference type="STRING" id="3694.A0A2K2AZI8"/>
<feature type="domain" description="DNA helicase Pif1-like 2B" evidence="9">
    <location>
        <begin position="135"/>
        <end position="181"/>
    </location>
</feature>
<dbReference type="EMBL" id="CM009292">
    <property type="protein sequence ID" value="PNT42949.1"/>
    <property type="molecule type" value="Genomic_DNA"/>
</dbReference>
<evidence type="ECO:0000313" key="10">
    <source>
        <dbReference type="EMBL" id="PNT42949.1"/>
    </source>
</evidence>
<dbReference type="InterPro" id="IPR013955">
    <property type="entry name" value="Rep_factor-A_C"/>
</dbReference>
<dbReference type="Pfam" id="PF08646">
    <property type="entry name" value="Rep_fac-A_C"/>
    <property type="match status" value="1"/>
</dbReference>
<organism evidence="10 11">
    <name type="scientific">Populus trichocarpa</name>
    <name type="common">Western balsam poplar</name>
    <name type="synonym">Populus balsamifera subsp. trichocarpa</name>
    <dbReference type="NCBI Taxonomy" id="3694"/>
    <lineage>
        <taxon>Eukaryota</taxon>
        <taxon>Viridiplantae</taxon>
        <taxon>Streptophyta</taxon>
        <taxon>Embryophyta</taxon>
        <taxon>Tracheophyta</taxon>
        <taxon>Spermatophyta</taxon>
        <taxon>Magnoliopsida</taxon>
        <taxon>eudicotyledons</taxon>
        <taxon>Gunneridae</taxon>
        <taxon>Pentapetalae</taxon>
        <taxon>rosids</taxon>
        <taxon>fabids</taxon>
        <taxon>Malpighiales</taxon>
        <taxon>Salicaceae</taxon>
        <taxon>Saliceae</taxon>
        <taxon>Populus</taxon>
    </lineage>
</organism>
<comment type="similarity">
    <text evidence="1">Belongs to the replication factor A protein 1 family.</text>
</comment>
<dbReference type="InterPro" id="IPR031657">
    <property type="entry name" value="REPA_OB_2"/>
</dbReference>
<keyword evidence="2" id="KW-0479">Metal-binding</keyword>
<dbReference type="CDD" id="cd18809">
    <property type="entry name" value="SF1_C_RecD"/>
    <property type="match status" value="1"/>
</dbReference>
<evidence type="ECO:0000259" key="8">
    <source>
        <dbReference type="Pfam" id="PF16900"/>
    </source>
</evidence>
<dbReference type="CDD" id="cd04481">
    <property type="entry name" value="RPA1_DBD_B_like"/>
    <property type="match status" value="1"/>
</dbReference>
<reference evidence="10 11" key="1">
    <citation type="journal article" date="2006" name="Science">
        <title>The genome of black cottonwood, Populus trichocarpa (Torr. &amp; Gray).</title>
        <authorList>
            <person name="Tuskan G.A."/>
            <person name="Difazio S."/>
            <person name="Jansson S."/>
            <person name="Bohlmann J."/>
            <person name="Grigoriev I."/>
            <person name="Hellsten U."/>
            <person name="Putnam N."/>
            <person name="Ralph S."/>
            <person name="Rombauts S."/>
            <person name="Salamov A."/>
            <person name="Schein J."/>
            <person name="Sterck L."/>
            <person name="Aerts A."/>
            <person name="Bhalerao R.R."/>
            <person name="Bhalerao R.P."/>
            <person name="Blaudez D."/>
            <person name="Boerjan W."/>
            <person name="Brun A."/>
            <person name="Brunner A."/>
            <person name="Busov V."/>
            <person name="Campbell M."/>
            <person name="Carlson J."/>
            <person name="Chalot M."/>
            <person name="Chapman J."/>
            <person name="Chen G.L."/>
            <person name="Cooper D."/>
            <person name="Coutinho P.M."/>
            <person name="Couturier J."/>
            <person name="Covert S."/>
            <person name="Cronk Q."/>
            <person name="Cunningham R."/>
            <person name="Davis J."/>
            <person name="Degroeve S."/>
            <person name="Dejardin A."/>
            <person name="Depamphilis C."/>
            <person name="Detter J."/>
            <person name="Dirks B."/>
            <person name="Dubchak I."/>
            <person name="Duplessis S."/>
            <person name="Ehlting J."/>
            <person name="Ellis B."/>
            <person name="Gendler K."/>
            <person name="Goodstein D."/>
            <person name="Gribskov M."/>
            <person name="Grimwood J."/>
            <person name="Groover A."/>
            <person name="Gunter L."/>
            <person name="Hamberger B."/>
            <person name="Heinze B."/>
            <person name="Helariutta Y."/>
            <person name="Henrissat B."/>
            <person name="Holligan D."/>
            <person name="Holt R."/>
            <person name="Huang W."/>
            <person name="Islam-Faridi N."/>
            <person name="Jones S."/>
            <person name="Jones-Rhoades M."/>
            <person name="Jorgensen R."/>
            <person name="Joshi C."/>
            <person name="Kangasjarvi J."/>
            <person name="Karlsson J."/>
            <person name="Kelleher C."/>
            <person name="Kirkpatrick R."/>
            <person name="Kirst M."/>
            <person name="Kohler A."/>
            <person name="Kalluri U."/>
            <person name="Larimer F."/>
            <person name="Leebens-Mack J."/>
            <person name="Leple J.C."/>
            <person name="Locascio P."/>
            <person name="Lou Y."/>
            <person name="Lucas S."/>
            <person name="Martin F."/>
            <person name="Montanini B."/>
            <person name="Napoli C."/>
            <person name="Nelson D.R."/>
            <person name="Nelson C."/>
            <person name="Nieminen K."/>
            <person name="Nilsson O."/>
            <person name="Pereda V."/>
            <person name="Peter G."/>
            <person name="Philippe R."/>
            <person name="Pilate G."/>
            <person name="Poliakov A."/>
            <person name="Razumovskaya J."/>
            <person name="Richardson P."/>
            <person name="Rinaldi C."/>
            <person name="Ritland K."/>
            <person name="Rouze P."/>
            <person name="Ryaboy D."/>
            <person name="Schmutz J."/>
            <person name="Schrader J."/>
            <person name="Segerman B."/>
            <person name="Shin H."/>
            <person name="Siddiqui A."/>
            <person name="Sterky F."/>
            <person name="Terry A."/>
            <person name="Tsai C.J."/>
            <person name="Uberbacher E."/>
            <person name="Unneberg P."/>
            <person name="Vahala J."/>
            <person name="Wall K."/>
            <person name="Wessler S."/>
            <person name="Yang G."/>
            <person name="Yin T."/>
            <person name="Douglas C."/>
            <person name="Marra M."/>
            <person name="Sandberg G."/>
            <person name="Van de Peer Y."/>
            <person name="Rokhsar D."/>
        </authorList>
    </citation>
    <scope>NUCLEOTIDE SEQUENCE [LARGE SCALE GENOMIC DNA]</scope>
    <source>
        <strain evidence="11">cv. Nisqually</strain>
    </source>
</reference>
<dbReference type="AlphaFoldDB" id="A0A2K2AZI8"/>
<evidence type="ECO:0000256" key="1">
    <source>
        <dbReference type="ARBA" id="ARBA00005690"/>
    </source>
</evidence>
<feature type="domain" description="Replication factor A C-terminal" evidence="7">
    <location>
        <begin position="559"/>
        <end position="671"/>
    </location>
</feature>
<evidence type="ECO:0000313" key="11">
    <source>
        <dbReference type="Proteomes" id="UP000006729"/>
    </source>
</evidence>
<name>A0A2K2AZI8_POPTR</name>
<dbReference type="InterPro" id="IPR047192">
    <property type="entry name" value="Euk_RPA1_DBD_C"/>
</dbReference>
<proteinExistence type="inferred from homology"/>